<evidence type="ECO:0000313" key="3">
    <source>
        <dbReference type="Proteomes" id="UP001304769"/>
    </source>
</evidence>
<dbReference type="EMBL" id="JAYGGQ010000009">
    <property type="protein sequence ID" value="MEA5455621.1"/>
    <property type="molecule type" value="Genomic_DNA"/>
</dbReference>
<evidence type="ECO:0000313" key="2">
    <source>
        <dbReference type="EMBL" id="MEA5455621.1"/>
    </source>
</evidence>
<dbReference type="PANTHER" id="PTHR43252">
    <property type="entry name" value="TRANSCRIPTIONAL REGULATOR YQJI"/>
    <property type="match status" value="1"/>
</dbReference>
<dbReference type="Gene3D" id="1.10.10.10">
    <property type="entry name" value="Winged helix-like DNA-binding domain superfamily/Winged helix DNA-binding domain"/>
    <property type="match status" value="1"/>
</dbReference>
<reference evidence="2 3" key="1">
    <citation type="submission" date="2023-12" db="EMBL/GenBank/DDBJ databases">
        <title>Sinomonas terricola sp. nov, isolated from litchi orchard soil in Guangdong, PR China.</title>
        <authorList>
            <person name="Jiaxin W."/>
            <person name="Yang Z."/>
            <person name="Honghui Z."/>
        </authorList>
    </citation>
    <scope>NUCLEOTIDE SEQUENCE [LARGE SCALE GENOMIC DNA]</scope>
    <source>
        <strain evidence="2 3">JGH33</strain>
    </source>
</reference>
<dbReference type="InterPro" id="IPR036390">
    <property type="entry name" value="WH_DNA-bd_sf"/>
</dbReference>
<dbReference type="PANTHER" id="PTHR43252:SF2">
    <property type="entry name" value="TRANSCRIPTION REGULATOR, PADR-LIKE FAMILY"/>
    <property type="match status" value="1"/>
</dbReference>
<comment type="caution">
    <text evidence="2">The sequence shown here is derived from an EMBL/GenBank/DDBJ whole genome shotgun (WGS) entry which is preliminary data.</text>
</comment>
<proteinExistence type="predicted"/>
<sequence length="194" mass="22701">MTLARLDVVLLGLLSTGDRTGYDVWKWLEAHGPWVGYSARTSQIYRQLGKFVEWDWAQPILDQRDSGPDAKLYRITAEGRRRLDEWIDSPYVPSRRPLDPDFQVRLRFAGSTSPEKALELVRIELEYRKRAEETFDRSFDPVLVPADASAEDLVWQKEWHLIQQDRGHYMVSNLIAWLEATERRLQAQIQSQSK</sequence>
<dbReference type="SUPFAM" id="SSF46785">
    <property type="entry name" value="Winged helix' DNA-binding domain"/>
    <property type="match status" value="1"/>
</dbReference>
<gene>
    <name evidence="2" type="ORF">SPF06_12885</name>
</gene>
<dbReference type="InterPro" id="IPR005149">
    <property type="entry name" value="Tscrpt_reg_PadR_N"/>
</dbReference>
<organism evidence="2 3">
    <name type="scientific">Sinomonas terricola</name>
    <dbReference type="NCBI Taxonomy" id="3110330"/>
    <lineage>
        <taxon>Bacteria</taxon>
        <taxon>Bacillati</taxon>
        <taxon>Actinomycetota</taxon>
        <taxon>Actinomycetes</taxon>
        <taxon>Micrococcales</taxon>
        <taxon>Micrococcaceae</taxon>
        <taxon>Sinomonas</taxon>
    </lineage>
</organism>
<name>A0ABU5T852_9MICC</name>
<accession>A0ABU5T852</accession>
<keyword evidence="3" id="KW-1185">Reference proteome</keyword>
<protein>
    <submittedName>
        <fullName evidence="2">PadR family transcriptional regulator</fullName>
    </submittedName>
</protein>
<dbReference type="RefSeq" id="WP_323279479.1">
    <property type="nucleotide sequence ID" value="NZ_JAYGGQ010000009.1"/>
</dbReference>
<evidence type="ECO:0000259" key="1">
    <source>
        <dbReference type="Pfam" id="PF03551"/>
    </source>
</evidence>
<dbReference type="Pfam" id="PF03551">
    <property type="entry name" value="PadR"/>
    <property type="match status" value="1"/>
</dbReference>
<dbReference type="InterPro" id="IPR036388">
    <property type="entry name" value="WH-like_DNA-bd_sf"/>
</dbReference>
<dbReference type="Proteomes" id="UP001304769">
    <property type="component" value="Unassembled WGS sequence"/>
</dbReference>
<feature type="domain" description="Transcription regulator PadR N-terminal" evidence="1">
    <location>
        <begin position="10"/>
        <end position="84"/>
    </location>
</feature>